<comment type="caution">
    <text evidence="1">The sequence shown here is derived from an EMBL/GenBank/DDBJ whole genome shotgun (WGS) entry which is preliminary data.</text>
</comment>
<keyword evidence="2" id="KW-1185">Reference proteome</keyword>
<organism evidence="1 2">
    <name type="scientific">Mycena indigotica</name>
    <dbReference type="NCBI Taxonomy" id="2126181"/>
    <lineage>
        <taxon>Eukaryota</taxon>
        <taxon>Fungi</taxon>
        <taxon>Dikarya</taxon>
        <taxon>Basidiomycota</taxon>
        <taxon>Agaricomycotina</taxon>
        <taxon>Agaricomycetes</taxon>
        <taxon>Agaricomycetidae</taxon>
        <taxon>Agaricales</taxon>
        <taxon>Marasmiineae</taxon>
        <taxon>Mycenaceae</taxon>
        <taxon>Mycena</taxon>
    </lineage>
</organism>
<accession>A0A8H6TDG3</accession>
<dbReference type="RefSeq" id="XP_037225691.1">
    <property type="nucleotide sequence ID" value="XM_037357781.1"/>
</dbReference>
<protein>
    <submittedName>
        <fullName evidence="1">Uncharacterized protein</fullName>
    </submittedName>
</protein>
<dbReference type="EMBL" id="JACAZF010000001">
    <property type="protein sequence ID" value="KAF7315668.1"/>
    <property type="molecule type" value="Genomic_DNA"/>
</dbReference>
<evidence type="ECO:0000313" key="1">
    <source>
        <dbReference type="EMBL" id="KAF7315668.1"/>
    </source>
</evidence>
<dbReference type="Proteomes" id="UP000636479">
    <property type="component" value="Unassembled WGS sequence"/>
</dbReference>
<dbReference type="AlphaFoldDB" id="A0A8H6TDG3"/>
<reference evidence="1" key="1">
    <citation type="submission" date="2020-05" db="EMBL/GenBank/DDBJ databases">
        <title>Mycena genomes resolve the evolution of fungal bioluminescence.</title>
        <authorList>
            <person name="Tsai I.J."/>
        </authorList>
    </citation>
    <scope>NUCLEOTIDE SEQUENCE</scope>
    <source>
        <strain evidence="1">171206Taipei</strain>
    </source>
</reference>
<sequence length="205" mass="23310">MFATPIQLLYTFPFSPTARILLERTLSTQGLDFAGLYDPAFDGLSPSDLFRRRDLTFGHNFALVADERTLKELDSHLPPTLSVLSVRSRTPIDEWGDYTGPDLNPLSWSVRLALLRSMVKERLTLDSKEHPDSDSFWENPKPPHRYDEKIYQIKWLRANISGAIQACQAYADADNQYPAKDKNALYTEFKLQADKTGGVFIGLQL</sequence>
<dbReference type="GeneID" id="59340297"/>
<gene>
    <name evidence="1" type="ORF">MIND_00082400</name>
</gene>
<evidence type="ECO:0000313" key="2">
    <source>
        <dbReference type="Proteomes" id="UP000636479"/>
    </source>
</evidence>
<proteinExistence type="predicted"/>
<name>A0A8H6TDG3_9AGAR</name>
<dbReference type="OrthoDB" id="3039544at2759"/>